<evidence type="ECO:0000256" key="1">
    <source>
        <dbReference type="SAM" id="Phobius"/>
    </source>
</evidence>
<keyword evidence="3" id="KW-1185">Reference proteome</keyword>
<gene>
    <name evidence="2" type="ORF">BDV34DRAFT_188563</name>
</gene>
<sequence length="106" mass="11943">MVHQWKTQNKESVGFHVFAGGDLTMAAVKLLPCGGRIASKCDPVSLFFSSFSFTLLLFCFILLNFFFKKNKIFPLSFHFPLVVEDYQLQDADGCERACSVVVYVSC</sequence>
<organism evidence="2 3">
    <name type="scientific">Aspergillus parasiticus</name>
    <dbReference type="NCBI Taxonomy" id="5067"/>
    <lineage>
        <taxon>Eukaryota</taxon>
        <taxon>Fungi</taxon>
        <taxon>Dikarya</taxon>
        <taxon>Ascomycota</taxon>
        <taxon>Pezizomycotina</taxon>
        <taxon>Eurotiomycetes</taxon>
        <taxon>Eurotiomycetidae</taxon>
        <taxon>Eurotiales</taxon>
        <taxon>Aspergillaceae</taxon>
        <taxon>Aspergillus</taxon>
        <taxon>Aspergillus subgen. Circumdati</taxon>
    </lineage>
</organism>
<keyword evidence="1" id="KW-0472">Membrane</keyword>
<name>A0A5N6DWZ0_ASPPA</name>
<feature type="transmembrane region" description="Helical" evidence="1">
    <location>
        <begin position="46"/>
        <end position="67"/>
    </location>
</feature>
<proteinExistence type="predicted"/>
<evidence type="ECO:0000313" key="3">
    <source>
        <dbReference type="Proteomes" id="UP000326532"/>
    </source>
</evidence>
<keyword evidence="1" id="KW-0812">Transmembrane</keyword>
<dbReference type="VEuPathDB" id="FungiDB:BDV34DRAFT_188563"/>
<protein>
    <submittedName>
        <fullName evidence="2">Uncharacterized protein</fullName>
    </submittedName>
</protein>
<keyword evidence="1" id="KW-1133">Transmembrane helix</keyword>
<evidence type="ECO:0000313" key="2">
    <source>
        <dbReference type="EMBL" id="KAB8209545.1"/>
    </source>
</evidence>
<dbReference type="Proteomes" id="UP000326532">
    <property type="component" value="Unassembled WGS sequence"/>
</dbReference>
<dbReference type="EMBL" id="ML734946">
    <property type="protein sequence ID" value="KAB8209545.1"/>
    <property type="molecule type" value="Genomic_DNA"/>
</dbReference>
<dbReference type="AlphaFoldDB" id="A0A5N6DWZ0"/>
<reference evidence="2 3" key="1">
    <citation type="submission" date="2019-04" db="EMBL/GenBank/DDBJ databases">
        <title>Fungal friends and foes A comparative genomics study of 23 Aspergillus species from section Flavi.</title>
        <authorList>
            <consortium name="DOE Joint Genome Institute"/>
            <person name="Kjaerbolling I."/>
            <person name="Vesth T.C."/>
            <person name="Frisvad J.C."/>
            <person name="Nybo J.L."/>
            <person name="Theobald S."/>
            <person name="Kildgaard S."/>
            <person name="Petersen T.I."/>
            <person name="Kuo A."/>
            <person name="Sato A."/>
            <person name="Lyhne E.K."/>
            <person name="Kogle M.E."/>
            <person name="Wiebenga A."/>
            <person name="Kun R.S."/>
            <person name="Lubbers R.J."/>
            <person name="Makela M.R."/>
            <person name="Barry K."/>
            <person name="Chovatia M."/>
            <person name="Clum A."/>
            <person name="Daum C."/>
            <person name="Haridas S."/>
            <person name="He G."/>
            <person name="LaButti K."/>
            <person name="Lipzen A."/>
            <person name="Mondo S."/>
            <person name="Pangilinan J."/>
            <person name="Riley R."/>
            <person name="Salamov A."/>
            <person name="Simmons B.A."/>
            <person name="Magnuson J.K."/>
            <person name="Henrissat B."/>
            <person name="Mortensen U.H."/>
            <person name="Larsen T.O."/>
            <person name="De vries R.P."/>
            <person name="Grigoriev I.V."/>
            <person name="Machida M."/>
            <person name="Baker S.E."/>
            <person name="Andersen M.R."/>
        </authorList>
    </citation>
    <scope>NUCLEOTIDE SEQUENCE [LARGE SCALE GENOMIC DNA]</scope>
    <source>
        <strain evidence="2 3">CBS 117618</strain>
    </source>
</reference>
<accession>A0A5N6DWZ0</accession>